<evidence type="ECO:0000256" key="6">
    <source>
        <dbReference type="SAM" id="Phobius"/>
    </source>
</evidence>
<keyword evidence="4 6" id="KW-0472">Membrane</keyword>
<dbReference type="AlphaFoldDB" id="B1ZQA1"/>
<organism evidence="8 9">
    <name type="scientific">Opitutus terrae (strain DSM 11246 / JCM 15787 / PB90-1)</name>
    <dbReference type="NCBI Taxonomy" id="452637"/>
    <lineage>
        <taxon>Bacteria</taxon>
        <taxon>Pseudomonadati</taxon>
        <taxon>Verrucomicrobiota</taxon>
        <taxon>Opitutia</taxon>
        <taxon>Opitutales</taxon>
        <taxon>Opitutaceae</taxon>
        <taxon>Opitutus</taxon>
    </lineage>
</organism>
<dbReference type="HOGENOM" id="CLU_601137_0_0_0"/>
<evidence type="ECO:0000256" key="2">
    <source>
        <dbReference type="ARBA" id="ARBA00022692"/>
    </source>
</evidence>
<proteinExistence type="predicted"/>
<keyword evidence="3 6" id="KW-1133">Transmembrane helix</keyword>
<dbReference type="GO" id="GO:0016020">
    <property type="term" value="C:membrane"/>
    <property type="evidence" value="ECO:0007669"/>
    <property type="project" value="UniProtKB-SubCell"/>
</dbReference>
<feature type="transmembrane region" description="Helical" evidence="6">
    <location>
        <begin position="55"/>
        <end position="74"/>
    </location>
</feature>
<accession>B1ZQA1</accession>
<feature type="domain" description="O-antigen ligase-related" evidence="7">
    <location>
        <begin position="241"/>
        <end position="408"/>
    </location>
</feature>
<comment type="subcellular location">
    <subcellularLocation>
        <location evidence="1">Membrane</location>
        <topology evidence="1">Multi-pass membrane protein</topology>
    </subcellularLocation>
</comment>
<feature type="transmembrane region" description="Helical" evidence="6">
    <location>
        <begin position="395"/>
        <end position="416"/>
    </location>
</feature>
<dbReference type="EMBL" id="CP001032">
    <property type="protein sequence ID" value="ACB73581.1"/>
    <property type="molecule type" value="Genomic_DNA"/>
</dbReference>
<dbReference type="PANTHER" id="PTHR37422:SF13">
    <property type="entry name" value="LIPOPOLYSACCHARIDE BIOSYNTHESIS PROTEIN PA4999-RELATED"/>
    <property type="match status" value="1"/>
</dbReference>
<protein>
    <submittedName>
        <fullName evidence="8">O-antigen polymerase</fullName>
    </submittedName>
</protein>
<keyword evidence="2 6" id="KW-0812">Transmembrane</keyword>
<dbReference type="STRING" id="452637.Oter_0291"/>
<feature type="transmembrane region" description="Helical" evidence="6">
    <location>
        <begin position="428"/>
        <end position="448"/>
    </location>
</feature>
<evidence type="ECO:0000256" key="4">
    <source>
        <dbReference type="ARBA" id="ARBA00023136"/>
    </source>
</evidence>
<dbReference type="InterPro" id="IPR007016">
    <property type="entry name" value="O-antigen_ligase-rel_domated"/>
</dbReference>
<dbReference type="eggNOG" id="COG3307">
    <property type="taxonomic scope" value="Bacteria"/>
</dbReference>
<dbReference type="RefSeq" id="WP_012373119.1">
    <property type="nucleotide sequence ID" value="NC_010571.1"/>
</dbReference>
<feature type="transmembrane region" description="Helical" evidence="6">
    <location>
        <begin position="209"/>
        <end position="230"/>
    </location>
</feature>
<dbReference type="Proteomes" id="UP000007013">
    <property type="component" value="Chromosome"/>
</dbReference>
<evidence type="ECO:0000313" key="9">
    <source>
        <dbReference type="Proteomes" id="UP000007013"/>
    </source>
</evidence>
<evidence type="ECO:0000259" key="7">
    <source>
        <dbReference type="Pfam" id="PF04932"/>
    </source>
</evidence>
<name>B1ZQA1_OPITP</name>
<dbReference type="InterPro" id="IPR051533">
    <property type="entry name" value="WaaL-like"/>
</dbReference>
<dbReference type="Pfam" id="PF04932">
    <property type="entry name" value="Wzy_C"/>
    <property type="match status" value="1"/>
</dbReference>
<gene>
    <name evidence="8" type="ordered locus">Oter_0291</name>
</gene>
<sequence>MSLSPLWRTRLVAVGAAVVAMCVGVAVANGNYFWPLVLAAAVALFAVAQWQSRPLTTLLLCGLVFGYIVGNRGFAQLMPFPGVPLLPAEAVLLISGTLLLVQSAWRHELPIRRDVLNLLLLVWLAAGIVRVIFDFSEFRFVAIRDFATVYYTLFFFLAQDAARTIGARRAVMNTVLIGCVVLFGTHLVYERYPGFFFNTLTIGGSPLIAYKGDLVGTFLAVGSLLFFLWFEQRQRWWLVAASLGFAAAVIAAGNRAPMLGLAVVAAWLALGRRWRFAALLGGSGLAAALIILAVAATTNTSWEKTPLFGAYERVVSLVDPLGQRSYRSANTAMKGDNNLFRAVWWRAVATETVQENPYLGLGFGRDLADRFLREYYPEGSDEFTARSPHNILLTIFARMGALGLGLFVAAMAVVAVRTWRAIRAGPDAAAPWCAAWVILISACFGVVLEGPMGAVVFWTLLGLAHGTAAEAGKEQREEGSAQPEEIATPATL</sequence>
<evidence type="ECO:0000256" key="5">
    <source>
        <dbReference type="SAM" id="MobiDB-lite"/>
    </source>
</evidence>
<evidence type="ECO:0000256" key="1">
    <source>
        <dbReference type="ARBA" id="ARBA00004141"/>
    </source>
</evidence>
<evidence type="ECO:0000313" key="8">
    <source>
        <dbReference type="EMBL" id="ACB73581.1"/>
    </source>
</evidence>
<feature type="transmembrane region" description="Helical" evidence="6">
    <location>
        <begin position="7"/>
        <end position="26"/>
    </location>
</feature>
<keyword evidence="9" id="KW-1185">Reference proteome</keyword>
<feature type="transmembrane region" description="Helical" evidence="6">
    <location>
        <begin position="170"/>
        <end position="189"/>
    </location>
</feature>
<reference evidence="8 9" key="1">
    <citation type="journal article" date="2011" name="J. Bacteriol.">
        <title>Genome sequence of the verrucomicrobium Opitutus terrae PB90-1, an abundant inhabitant of rice paddy soil ecosystems.</title>
        <authorList>
            <person name="van Passel M.W."/>
            <person name="Kant R."/>
            <person name="Palva A."/>
            <person name="Copeland A."/>
            <person name="Lucas S."/>
            <person name="Lapidus A."/>
            <person name="Glavina del Rio T."/>
            <person name="Pitluck S."/>
            <person name="Goltsman E."/>
            <person name="Clum A."/>
            <person name="Sun H."/>
            <person name="Schmutz J."/>
            <person name="Larimer F.W."/>
            <person name="Land M.L."/>
            <person name="Hauser L."/>
            <person name="Kyrpides N."/>
            <person name="Mikhailova N."/>
            <person name="Richardson P.P."/>
            <person name="Janssen P.H."/>
            <person name="de Vos W.M."/>
            <person name="Smidt H."/>
        </authorList>
    </citation>
    <scope>NUCLEOTIDE SEQUENCE [LARGE SCALE GENOMIC DNA]</scope>
    <source>
        <strain evidence="9">DSM 11246 / JCM 15787 / PB90-1</strain>
    </source>
</reference>
<feature type="transmembrane region" description="Helical" evidence="6">
    <location>
        <begin position="32"/>
        <end position="48"/>
    </location>
</feature>
<evidence type="ECO:0000256" key="3">
    <source>
        <dbReference type="ARBA" id="ARBA00022989"/>
    </source>
</evidence>
<feature type="transmembrane region" description="Helical" evidence="6">
    <location>
        <begin position="86"/>
        <end position="103"/>
    </location>
</feature>
<feature type="transmembrane region" description="Helical" evidence="6">
    <location>
        <begin position="237"/>
        <end position="270"/>
    </location>
</feature>
<feature type="region of interest" description="Disordered" evidence="5">
    <location>
        <begin position="471"/>
        <end position="492"/>
    </location>
</feature>
<dbReference type="KEGG" id="ote:Oter_0291"/>
<dbReference type="OrthoDB" id="185849at2"/>
<dbReference type="PANTHER" id="PTHR37422">
    <property type="entry name" value="TEICHURONIC ACID BIOSYNTHESIS PROTEIN TUAE"/>
    <property type="match status" value="1"/>
</dbReference>
<feature type="transmembrane region" description="Helical" evidence="6">
    <location>
        <begin position="115"/>
        <end position="133"/>
    </location>
</feature>
<feature type="transmembrane region" description="Helical" evidence="6">
    <location>
        <begin position="276"/>
        <end position="296"/>
    </location>
</feature>
<feature type="transmembrane region" description="Helical" evidence="6">
    <location>
        <begin position="139"/>
        <end position="158"/>
    </location>
</feature>